<dbReference type="RefSeq" id="WP_161894432.1">
    <property type="nucleotide sequence ID" value="NZ_BJOV01000002.1"/>
</dbReference>
<evidence type="ECO:0000313" key="3">
    <source>
        <dbReference type="Proteomes" id="UP000444960"/>
    </source>
</evidence>
<comment type="caution">
    <text evidence="2">The sequence shown here is derived from an EMBL/GenBank/DDBJ whole genome shotgun (WGS) entry which is preliminary data.</text>
</comment>
<reference evidence="3" key="1">
    <citation type="submission" date="2019-06" db="EMBL/GenBank/DDBJ databases">
        <title>Gordonia isolated from sludge of a wastewater treatment plant.</title>
        <authorList>
            <person name="Tamura T."/>
            <person name="Aoyama K."/>
            <person name="Kang Y."/>
            <person name="Saito S."/>
            <person name="Akiyama N."/>
            <person name="Yazawa K."/>
            <person name="Gonoi T."/>
            <person name="Mikami Y."/>
        </authorList>
    </citation>
    <scope>NUCLEOTIDE SEQUENCE [LARGE SCALE GENOMIC DNA]</scope>
    <source>
        <strain evidence="3">NBRC 107696</strain>
    </source>
</reference>
<gene>
    <name evidence="2" type="ORF">nbrc107696_09930</name>
</gene>
<dbReference type="PROSITE" id="PS51257">
    <property type="entry name" value="PROKAR_LIPOPROTEIN"/>
    <property type="match status" value="1"/>
</dbReference>
<organism evidence="2 3">
    <name type="scientific">Gordonia spumicola</name>
    <dbReference type="NCBI Taxonomy" id="589161"/>
    <lineage>
        <taxon>Bacteria</taxon>
        <taxon>Bacillati</taxon>
        <taxon>Actinomycetota</taxon>
        <taxon>Actinomycetes</taxon>
        <taxon>Mycobacteriales</taxon>
        <taxon>Gordoniaceae</taxon>
        <taxon>Gordonia</taxon>
    </lineage>
</organism>
<dbReference type="AlphaFoldDB" id="A0A7I9V5L9"/>
<dbReference type="EMBL" id="BJOV01000002">
    <property type="protein sequence ID" value="GEE00547.1"/>
    <property type="molecule type" value="Genomic_DNA"/>
</dbReference>
<proteinExistence type="predicted"/>
<protein>
    <recommendedName>
        <fullName evidence="4">DUF5642 domain-containing protein</fullName>
    </recommendedName>
</protein>
<evidence type="ECO:0008006" key="4">
    <source>
        <dbReference type="Google" id="ProtNLM"/>
    </source>
</evidence>
<keyword evidence="3" id="KW-1185">Reference proteome</keyword>
<feature type="region of interest" description="Disordered" evidence="1">
    <location>
        <begin position="69"/>
        <end position="90"/>
    </location>
</feature>
<dbReference type="Proteomes" id="UP000444960">
    <property type="component" value="Unassembled WGS sequence"/>
</dbReference>
<sequence length="221" mass="22123">MSLKSRAAGSVLVGAALVGAVASCGKSEAVDPAVQHALDSVLTSSEFPAGYETVDLGKDENTAISDQLADSRRDAEVTPESCKSSADVPSAADTGSAVAVNGSSTLSQSVAVSDESGVGLAAAVSGECSTVTVRLTAGPAKGTTAVITSADVQSTSIGGFDGVTFRQVTRTDDVDRSMLIGRFQVNGYLVVVQAATADGSEPDRASFDQTVKAAVSKTAKA</sequence>
<accession>A0A7I9V5L9</accession>
<name>A0A7I9V5L9_9ACTN</name>
<evidence type="ECO:0000313" key="2">
    <source>
        <dbReference type="EMBL" id="GEE00547.1"/>
    </source>
</evidence>
<evidence type="ECO:0000256" key="1">
    <source>
        <dbReference type="SAM" id="MobiDB-lite"/>
    </source>
</evidence>
<dbReference type="OrthoDB" id="4374872at2"/>